<dbReference type="InterPro" id="IPR036390">
    <property type="entry name" value="WH_DNA-bd_sf"/>
</dbReference>
<dbReference type="InterPro" id="IPR036388">
    <property type="entry name" value="WH-like_DNA-bd_sf"/>
</dbReference>
<dbReference type="PROSITE" id="PS51077">
    <property type="entry name" value="HTH_ICLR"/>
    <property type="match status" value="1"/>
</dbReference>
<keyword evidence="3" id="KW-0804">Transcription</keyword>
<dbReference type="GO" id="GO:0045892">
    <property type="term" value="P:negative regulation of DNA-templated transcription"/>
    <property type="evidence" value="ECO:0007669"/>
    <property type="project" value="TreeGrafter"/>
</dbReference>
<dbReference type="Gene3D" id="3.30.450.40">
    <property type="match status" value="1"/>
</dbReference>
<evidence type="ECO:0000256" key="3">
    <source>
        <dbReference type="ARBA" id="ARBA00023163"/>
    </source>
</evidence>
<protein>
    <submittedName>
        <fullName evidence="6">Helix-turn-helix domain-containing protein</fullName>
    </submittedName>
</protein>
<accession>A0A844G2A8</accession>
<dbReference type="SMART" id="SM00346">
    <property type="entry name" value="HTH_ICLR"/>
    <property type="match status" value="1"/>
</dbReference>
<comment type="caution">
    <text evidence="6">The sequence shown here is derived from an EMBL/GenBank/DDBJ whole genome shotgun (WGS) entry which is preliminary data.</text>
</comment>
<dbReference type="SUPFAM" id="SSF46785">
    <property type="entry name" value="Winged helix' DNA-binding domain"/>
    <property type="match status" value="1"/>
</dbReference>
<dbReference type="Proteomes" id="UP000435649">
    <property type="component" value="Unassembled WGS sequence"/>
</dbReference>
<organism evidence="6 7">
    <name type="scientific">Victivallis lenta</name>
    <dbReference type="NCBI Taxonomy" id="2606640"/>
    <lineage>
        <taxon>Bacteria</taxon>
        <taxon>Pseudomonadati</taxon>
        <taxon>Lentisphaerota</taxon>
        <taxon>Lentisphaeria</taxon>
        <taxon>Victivallales</taxon>
        <taxon>Victivallaceae</taxon>
        <taxon>Victivallis</taxon>
    </lineage>
</organism>
<feature type="domain" description="IclR-ED" evidence="5">
    <location>
        <begin position="75"/>
        <end position="255"/>
    </location>
</feature>
<keyword evidence="2" id="KW-0238">DNA-binding</keyword>
<dbReference type="Gene3D" id="1.10.10.10">
    <property type="entry name" value="Winged helix-like DNA-binding domain superfamily/Winged helix DNA-binding domain"/>
    <property type="match status" value="1"/>
</dbReference>
<evidence type="ECO:0000256" key="2">
    <source>
        <dbReference type="ARBA" id="ARBA00023125"/>
    </source>
</evidence>
<reference evidence="6 7" key="1">
    <citation type="submission" date="2019-08" db="EMBL/GenBank/DDBJ databases">
        <title>In-depth cultivation of the pig gut microbiome towards novel bacterial diversity and tailored functional studies.</title>
        <authorList>
            <person name="Wylensek D."/>
            <person name="Hitch T.C.A."/>
            <person name="Clavel T."/>
        </authorList>
    </citation>
    <scope>NUCLEOTIDE SEQUENCE [LARGE SCALE GENOMIC DNA]</scope>
    <source>
        <strain evidence="6 7">BBE-744-WT-12</strain>
    </source>
</reference>
<evidence type="ECO:0000259" key="5">
    <source>
        <dbReference type="PROSITE" id="PS51078"/>
    </source>
</evidence>
<keyword evidence="1" id="KW-0805">Transcription regulation</keyword>
<evidence type="ECO:0000313" key="7">
    <source>
        <dbReference type="Proteomes" id="UP000435649"/>
    </source>
</evidence>
<name>A0A844G2A8_9BACT</name>
<dbReference type="GO" id="GO:0003700">
    <property type="term" value="F:DNA-binding transcription factor activity"/>
    <property type="evidence" value="ECO:0007669"/>
    <property type="project" value="TreeGrafter"/>
</dbReference>
<dbReference type="InterPro" id="IPR014757">
    <property type="entry name" value="Tscrpt_reg_IclR_C"/>
</dbReference>
<dbReference type="EMBL" id="VUNS01000007">
    <property type="protein sequence ID" value="MST97025.1"/>
    <property type="molecule type" value="Genomic_DNA"/>
</dbReference>
<gene>
    <name evidence="6" type="ORF">FYJ85_08200</name>
</gene>
<evidence type="ECO:0000313" key="6">
    <source>
        <dbReference type="EMBL" id="MST97025.1"/>
    </source>
</evidence>
<dbReference type="GO" id="GO:0003677">
    <property type="term" value="F:DNA binding"/>
    <property type="evidence" value="ECO:0007669"/>
    <property type="project" value="UniProtKB-KW"/>
</dbReference>
<dbReference type="AlphaFoldDB" id="A0A844G2A8"/>
<dbReference type="SUPFAM" id="SSF55781">
    <property type="entry name" value="GAF domain-like"/>
    <property type="match status" value="1"/>
</dbReference>
<dbReference type="PROSITE" id="PS51078">
    <property type="entry name" value="ICLR_ED"/>
    <property type="match status" value="1"/>
</dbReference>
<dbReference type="RefSeq" id="WP_106053655.1">
    <property type="nucleotide sequence ID" value="NZ_CALXOB010000022.1"/>
</dbReference>
<evidence type="ECO:0000256" key="1">
    <source>
        <dbReference type="ARBA" id="ARBA00023015"/>
    </source>
</evidence>
<dbReference type="InterPro" id="IPR050707">
    <property type="entry name" value="HTH_MetabolicPath_Reg"/>
</dbReference>
<dbReference type="InterPro" id="IPR005471">
    <property type="entry name" value="Tscrpt_reg_IclR_N"/>
</dbReference>
<sequence>MQKKEESGSVKSVLKALGALDFVLEQSMTRPGVGLSEIAAALAIRPTTARNILKTMEQAGYIGRAGDRLYVPGPKCHGMSRGARVSARLMKVMPPVLERLAADLGESFVVTTLFNGMRKVLLRQQGSSPIVVETRNAEQDAMAYRLVTTRIMLAFTSENELDLFIGQNGLPGREWDGIDSRDGLEARLRQLKLAGYAEDEIPAGIYAAAFPLLDGTGMMLGALGLFLPSFRLTAGEKSRIFAMLHETLLTLQERL</sequence>
<feature type="domain" description="HTH iclR-type" evidence="4">
    <location>
        <begin position="10"/>
        <end position="74"/>
    </location>
</feature>
<evidence type="ECO:0000259" key="4">
    <source>
        <dbReference type="PROSITE" id="PS51077"/>
    </source>
</evidence>
<proteinExistence type="predicted"/>
<dbReference type="Pfam" id="PF09339">
    <property type="entry name" value="HTH_IclR"/>
    <property type="match status" value="1"/>
</dbReference>
<dbReference type="PANTHER" id="PTHR30136">
    <property type="entry name" value="HELIX-TURN-HELIX TRANSCRIPTIONAL REGULATOR, ICLR FAMILY"/>
    <property type="match status" value="1"/>
</dbReference>
<dbReference type="InterPro" id="IPR029016">
    <property type="entry name" value="GAF-like_dom_sf"/>
</dbReference>
<dbReference type="PANTHER" id="PTHR30136:SF35">
    <property type="entry name" value="HTH-TYPE TRANSCRIPTIONAL REGULATOR RV1719"/>
    <property type="match status" value="1"/>
</dbReference>
<keyword evidence="7" id="KW-1185">Reference proteome</keyword>
<dbReference type="Pfam" id="PF01614">
    <property type="entry name" value="IclR_C"/>
    <property type="match status" value="1"/>
</dbReference>